<dbReference type="InterPro" id="IPR014782">
    <property type="entry name" value="Peptidase_M1_dom"/>
</dbReference>
<keyword evidence="4 9" id="KW-0479">Metal-binding</keyword>
<comment type="similarity">
    <text evidence="1 11">Belongs to the peptidase M1 family.</text>
</comment>
<feature type="binding site" evidence="9">
    <location>
        <position position="376"/>
    </location>
    <ligand>
        <name>Zn(2+)</name>
        <dbReference type="ChEBI" id="CHEBI:29105"/>
        <note>catalytic</note>
    </ligand>
</feature>
<dbReference type="FunFam" id="1.10.390.10:FF:000001">
    <property type="entry name" value="Aminopeptidase"/>
    <property type="match status" value="1"/>
</dbReference>
<dbReference type="AlphaFoldDB" id="D3B8Z2"/>
<dbReference type="InterPro" id="IPR050344">
    <property type="entry name" value="Peptidase_M1_aminopeptidases"/>
</dbReference>
<dbReference type="MEROPS" id="M01.A31"/>
<dbReference type="Gene3D" id="2.60.40.1730">
    <property type="entry name" value="tricorn interacting facor f3 domain"/>
    <property type="match status" value="1"/>
</dbReference>
<dbReference type="PRINTS" id="PR00756">
    <property type="entry name" value="ALADIPTASE"/>
</dbReference>
<evidence type="ECO:0000259" key="14">
    <source>
        <dbReference type="Pfam" id="PF17900"/>
    </source>
</evidence>
<dbReference type="InterPro" id="IPR042097">
    <property type="entry name" value="Aminopeptidase_N-like_N_sf"/>
</dbReference>
<organism evidence="15 16">
    <name type="scientific">Heterostelium pallidum (strain ATCC 26659 / Pp 5 / PN500)</name>
    <name type="common">Cellular slime mold</name>
    <name type="synonym">Polysphondylium pallidum</name>
    <dbReference type="NCBI Taxonomy" id="670386"/>
    <lineage>
        <taxon>Eukaryota</taxon>
        <taxon>Amoebozoa</taxon>
        <taxon>Evosea</taxon>
        <taxon>Eumycetozoa</taxon>
        <taxon>Dictyostelia</taxon>
        <taxon>Acytosteliales</taxon>
        <taxon>Acytosteliaceae</taxon>
        <taxon>Heterostelium</taxon>
    </lineage>
</organism>
<dbReference type="GO" id="GO:0008270">
    <property type="term" value="F:zinc ion binding"/>
    <property type="evidence" value="ECO:0007669"/>
    <property type="project" value="UniProtKB-UniRule"/>
</dbReference>
<keyword evidence="6 9" id="KW-0862">Zinc</keyword>
<evidence type="ECO:0000256" key="9">
    <source>
        <dbReference type="PIRSR" id="PIRSR634016-3"/>
    </source>
</evidence>
<protein>
    <recommendedName>
        <fullName evidence="11">Aminopeptidase</fullName>
        <ecNumber evidence="11">3.4.11.-</ecNumber>
    </recommendedName>
</protein>
<evidence type="ECO:0000313" key="15">
    <source>
        <dbReference type="EMBL" id="EFA82031.1"/>
    </source>
</evidence>
<dbReference type="InterPro" id="IPR001930">
    <property type="entry name" value="Peptidase_M1"/>
</dbReference>
<dbReference type="Pfam" id="PF17900">
    <property type="entry name" value="Peptidase_M1_N"/>
    <property type="match status" value="1"/>
</dbReference>
<evidence type="ECO:0000256" key="1">
    <source>
        <dbReference type="ARBA" id="ARBA00010136"/>
    </source>
</evidence>
<dbReference type="FunCoup" id="D3B8Z2">
    <property type="interactions" value="737"/>
</dbReference>
<evidence type="ECO:0000256" key="8">
    <source>
        <dbReference type="PIRSR" id="PIRSR634016-1"/>
    </source>
</evidence>
<dbReference type="GO" id="GO:0005737">
    <property type="term" value="C:cytoplasm"/>
    <property type="evidence" value="ECO:0007669"/>
    <property type="project" value="TreeGrafter"/>
</dbReference>
<dbReference type="Pfam" id="PF01433">
    <property type="entry name" value="Peptidase_M1"/>
    <property type="match status" value="1"/>
</dbReference>
<dbReference type="GO" id="GO:0070006">
    <property type="term" value="F:metalloaminopeptidase activity"/>
    <property type="evidence" value="ECO:0007669"/>
    <property type="project" value="TreeGrafter"/>
</dbReference>
<evidence type="ECO:0000256" key="6">
    <source>
        <dbReference type="ARBA" id="ARBA00022833"/>
    </source>
</evidence>
<feature type="binding site" evidence="9">
    <location>
        <position position="353"/>
    </location>
    <ligand>
        <name>Zn(2+)</name>
        <dbReference type="ChEBI" id="CHEBI:29105"/>
        <note>catalytic</note>
    </ligand>
</feature>
<dbReference type="InParanoid" id="D3B8Z2"/>
<evidence type="ECO:0000256" key="3">
    <source>
        <dbReference type="ARBA" id="ARBA00022670"/>
    </source>
</evidence>
<feature type="active site" description="Proton acceptor" evidence="8">
    <location>
        <position position="354"/>
    </location>
</feature>
<dbReference type="GO" id="GO:0006508">
    <property type="term" value="P:proteolysis"/>
    <property type="evidence" value="ECO:0007669"/>
    <property type="project" value="UniProtKB-KW"/>
</dbReference>
<dbReference type="GO" id="GO:0042277">
    <property type="term" value="F:peptide binding"/>
    <property type="evidence" value="ECO:0007669"/>
    <property type="project" value="TreeGrafter"/>
</dbReference>
<dbReference type="GO" id="GO:0043171">
    <property type="term" value="P:peptide catabolic process"/>
    <property type="evidence" value="ECO:0007669"/>
    <property type="project" value="TreeGrafter"/>
</dbReference>
<evidence type="ECO:0000259" key="12">
    <source>
        <dbReference type="Pfam" id="PF01433"/>
    </source>
</evidence>
<gene>
    <name evidence="15" type="primary">psaB</name>
    <name evidence="15" type="ORF">PPL_04936</name>
</gene>
<comment type="cofactor">
    <cofactor evidence="9 11">
        <name>Zn(2+)</name>
        <dbReference type="ChEBI" id="CHEBI:29105"/>
    </cofactor>
    <text evidence="9 11">Binds 1 zinc ion per subunit.</text>
</comment>
<feature type="site" description="Transition state stabilizer" evidence="10">
    <location>
        <position position="439"/>
    </location>
</feature>
<dbReference type="SUPFAM" id="SSF55486">
    <property type="entry name" value="Metalloproteases ('zincins'), catalytic domain"/>
    <property type="match status" value="1"/>
</dbReference>
<dbReference type="OMA" id="MMEYVAI"/>
<comment type="caution">
    <text evidence="15">The sequence shown here is derived from an EMBL/GenBank/DDBJ whole genome shotgun (WGS) entry which is preliminary data.</text>
</comment>
<dbReference type="InterPro" id="IPR045357">
    <property type="entry name" value="Aminopeptidase_N-like_N"/>
</dbReference>
<feature type="domain" description="Peptidase M1 membrane alanine aminopeptidase" evidence="12">
    <location>
        <begin position="282"/>
        <end position="497"/>
    </location>
</feature>
<dbReference type="Proteomes" id="UP000001396">
    <property type="component" value="Unassembled WGS sequence"/>
</dbReference>
<dbReference type="GO" id="GO:0005615">
    <property type="term" value="C:extracellular space"/>
    <property type="evidence" value="ECO:0007669"/>
    <property type="project" value="TreeGrafter"/>
</dbReference>
<dbReference type="EMBL" id="ADBJ01000021">
    <property type="protein sequence ID" value="EFA82031.1"/>
    <property type="molecule type" value="Genomic_DNA"/>
</dbReference>
<proteinExistence type="inferred from homology"/>
<dbReference type="PANTHER" id="PTHR11533:SF174">
    <property type="entry name" value="PUROMYCIN-SENSITIVE AMINOPEPTIDASE-RELATED"/>
    <property type="match status" value="1"/>
</dbReference>
<dbReference type="GeneID" id="31360422"/>
<dbReference type="GO" id="GO:0016020">
    <property type="term" value="C:membrane"/>
    <property type="evidence" value="ECO:0007669"/>
    <property type="project" value="TreeGrafter"/>
</dbReference>
<dbReference type="InterPro" id="IPR024571">
    <property type="entry name" value="ERAP1-like_C_dom"/>
</dbReference>
<reference evidence="15 16" key="1">
    <citation type="journal article" date="2011" name="Genome Res.">
        <title>Phylogeny-wide analysis of social amoeba genomes highlights ancient origins for complex intercellular communication.</title>
        <authorList>
            <person name="Heidel A.J."/>
            <person name="Lawal H.M."/>
            <person name="Felder M."/>
            <person name="Schilde C."/>
            <person name="Helps N.R."/>
            <person name="Tunggal B."/>
            <person name="Rivero F."/>
            <person name="John U."/>
            <person name="Schleicher M."/>
            <person name="Eichinger L."/>
            <person name="Platzer M."/>
            <person name="Noegel A.A."/>
            <person name="Schaap P."/>
            <person name="Gloeckner G."/>
        </authorList>
    </citation>
    <scope>NUCLEOTIDE SEQUENCE [LARGE SCALE GENOMIC DNA]</scope>
    <source>
        <strain evidence="16">ATCC 26659 / Pp 5 / PN500</strain>
    </source>
</reference>
<dbReference type="Gene3D" id="2.60.40.1910">
    <property type="match status" value="1"/>
</dbReference>
<dbReference type="InterPro" id="IPR034016">
    <property type="entry name" value="M1_APN-typ"/>
</dbReference>
<keyword evidence="2 11" id="KW-0031">Aminopeptidase</keyword>
<feature type="domain" description="ERAP1-like C-terminal" evidence="13">
    <location>
        <begin position="571"/>
        <end position="880"/>
    </location>
</feature>
<evidence type="ECO:0000313" key="16">
    <source>
        <dbReference type="Proteomes" id="UP000001396"/>
    </source>
</evidence>
<dbReference type="CDD" id="cd09601">
    <property type="entry name" value="M1_APN-Q_like"/>
    <property type="match status" value="1"/>
</dbReference>
<dbReference type="EC" id="3.4.11.-" evidence="11"/>
<dbReference type="RefSeq" id="XP_020434148.1">
    <property type="nucleotide sequence ID" value="XM_020575832.1"/>
</dbReference>
<evidence type="ECO:0000259" key="13">
    <source>
        <dbReference type="Pfam" id="PF11838"/>
    </source>
</evidence>
<accession>D3B8Z2</accession>
<keyword evidence="3 11" id="KW-0645">Protease</keyword>
<keyword evidence="7 11" id="KW-0482">Metalloprotease</keyword>
<feature type="binding site" evidence="9">
    <location>
        <position position="357"/>
    </location>
    <ligand>
        <name>Zn(2+)</name>
        <dbReference type="ChEBI" id="CHEBI:29105"/>
        <note>catalytic</note>
    </ligand>
</feature>
<feature type="domain" description="Aminopeptidase N-like N-terminal" evidence="14">
    <location>
        <begin position="68"/>
        <end position="247"/>
    </location>
</feature>
<evidence type="ECO:0000256" key="2">
    <source>
        <dbReference type="ARBA" id="ARBA00022438"/>
    </source>
</evidence>
<name>D3B8Z2_HETP5</name>
<evidence type="ECO:0000256" key="4">
    <source>
        <dbReference type="ARBA" id="ARBA00022723"/>
    </source>
</evidence>
<dbReference type="InterPro" id="IPR027268">
    <property type="entry name" value="Peptidase_M4/M1_CTD_sf"/>
</dbReference>
<dbReference type="STRING" id="670386.D3B8Z2"/>
<dbReference type="FunFam" id="2.60.40.1730:FF:000002">
    <property type="entry name" value="Aminopeptidase"/>
    <property type="match status" value="1"/>
</dbReference>
<dbReference type="SUPFAM" id="SSF63737">
    <property type="entry name" value="Leukotriene A4 hydrolase N-terminal domain"/>
    <property type="match status" value="1"/>
</dbReference>
<dbReference type="Gene3D" id="1.10.390.10">
    <property type="entry name" value="Neutral Protease Domain 2"/>
    <property type="match status" value="1"/>
</dbReference>
<dbReference type="PANTHER" id="PTHR11533">
    <property type="entry name" value="PROTEASE M1 ZINC METALLOPROTEASE"/>
    <property type="match status" value="1"/>
</dbReference>
<dbReference type="Gene3D" id="1.25.50.20">
    <property type="match status" value="1"/>
</dbReference>
<keyword evidence="16" id="KW-1185">Reference proteome</keyword>
<dbReference type="Pfam" id="PF11838">
    <property type="entry name" value="ERAP1_C"/>
    <property type="match status" value="1"/>
</dbReference>
<evidence type="ECO:0000256" key="10">
    <source>
        <dbReference type="PIRSR" id="PIRSR634016-4"/>
    </source>
</evidence>
<dbReference type="FunFam" id="1.25.50.20:FF:000002">
    <property type="entry name" value="Aminopeptidase"/>
    <property type="match status" value="1"/>
</dbReference>
<keyword evidence="5 11" id="KW-0378">Hydrolase</keyword>
<sequence>MKKFLIAILFNYYYPKFRHHYNQYKESQLAEYCSKDYNRYLKMCSKVHTNFLVEGKNGDRLVLPSKVVPSRYQLHLSPDVVKFVFDGQVDIDLRVVEETNVIVIHCLDIDIKHAEVAGQVASNIAFDTHDEVAIITFPAALAKGSTPTLKITYSGILNDKLKGFYRSKYVVNGEDRYIGTTQFEATDARRAFPCFDEPSLKAVFDIKITVPNHLTALSNMRDTETKDNSNGTKTVSFGQTPVMSTYLVAFVVGELSYVEGVTKGGVRTRIYQVIGKADTGDFALDVAIRALDFFCEYFQIPFPMDKCDHIAIPDFSFGAMENWGLITYRETILLTSPATALRTKKTIASVIGHELAHQWFGNLVTMEWWSQLWLNEGFATFMGDLVTNHLFPEWGVWLDFANMYRNGALGLDAMENSHPIEVPVYSSSQINEIFDAISYNKGACVIMMLASRYGENFRLGLTHYLNKFSYQNTNTEDLWDSIAHIAKSNVKEFIDSYTKYSGYPVITFRPTSTPGQFELSQKQFRFAPKEGAVDPLWNCYIKVQTDNGEHELVLSEKSTVVTIPNFNANGWMKPNFGQAGYYRIAYDESIIKSLLPQIQSMKLPAVDRLGLLSDSVSLSKAGQLPITAFLDLAAASTAETEFTIWSYIIDSLTRLSQIVERCPFNSELNNFLVKLLTPVSKKLGFDPIQGEAPGNVLLREKVNTRLGVLGQADIVAESRKRFEQLKSGQSIPSDVRSVVFATVIANGGENEYNQLVEFYKASKDNSERQAVLQVIGQSSVESLVAKALDFSLSTDVRSQDTFIVWLSVNHKLRDHSWKYFVQNFDDIYKKFQESGLFHRMISATMTATLTPEKLKVVEQFFEQHSIPIAERSIKQDLESIYDNNRWLAAIESQVNQWLQSHK</sequence>
<evidence type="ECO:0000256" key="7">
    <source>
        <dbReference type="ARBA" id="ARBA00023049"/>
    </source>
</evidence>
<evidence type="ECO:0000256" key="11">
    <source>
        <dbReference type="RuleBase" id="RU364040"/>
    </source>
</evidence>
<evidence type="ECO:0000256" key="5">
    <source>
        <dbReference type="ARBA" id="ARBA00022801"/>
    </source>
</evidence>